<dbReference type="PANTHER" id="PTHR35011">
    <property type="entry name" value="2,3-DIKETO-L-GULONATE TRAP TRANSPORTER SMALL PERMEASE PROTEIN YIAM"/>
    <property type="match status" value="1"/>
</dbReference>
<keyword evidence="2" id="KW-0813">Transport</keyword>
<dbReference type="InterPro" id="IPR007387">
    <property type="entry name" value="TRAP_DctQ"/>
</dbReference>
<evidence type="ECO:0000256" key="3">
    <source>
        <dbReference type="ARBA" id="ARBA00022475"/>
    </source>
</evidence>
<evidence type="ECO:0000256" key="4">
    <source>
        <dbReference type="ARBA" id="ARBA00022519"/>
    </source>
</evidence>
<dbReference type="Proteomes" id="UP000886860">
    <property type="component" value="Unassembled WGS sequence"/>
</dbReference>
<sequence>MKQLRNFLDRILEFLAGISFLAMVILTCWQVFTRYILKNPSSWSEELVSYLFAWMALLGASIVVGERGHMNIPVVVEKMGTGAQKFFAIFAEVIACIFAAVILVFGGVQITSLAMGQMTSSLGVAVGIFYVVLPLSGVLNIIYTLINIYDIVKGNIRVLPGDETAAPQK</sequence>
<evidence type="ECO:0000256" key="8">
    <source>
        <dbReference type="ARBA" id="ARBA00038436"/>
    </source>
</evidence>
<gene>
    <name evidence="11" type="ORF">IAB60_09010</name>
</gene>
<dbReference type="EMBL" id="DVKS01000154">
    <property type="protein sequence ID" value="HIT42214.1"/>
    <property type="molecule type" value="Genomic_DNA"/>
</dbReference>
<evidence type="ECO:0000259" key="10">
    <source>
        <dbReference type="Pfam" id="PF04290"/>
    </source>
</evidence>
<evidence type="ECO:0000256" key="7">
    <source>
        <dbReference type="ARBA" id="ARBA00023136"/>
    </source>
</evidence>
<dbReference type="Pfam" id="PF04290">
    <property type="entry name" value="DctQ"/>
    <property type="match status" value="1"/>
</dbReference>
<keyword evidence="5 9" id="KW-0812">Transmembrane</keyword>
<evidence type="ECO:0000256" key="6">
    <source>
        <dbReference type="ARBA" id="ARBA00022989"/>
    </source>
</evidence>
<evidence type="ECO:0000256" key="2">
    <source>
        <dbReference type="ARBA" id="ARBA00022448"/>
    </source>
</evidence>
<comment type="similarity">
    <text evidence="8">Belongs to the TRAP transporter small permease family.</text>
</comment>
<dbReference type="GO" id="GO:0005886">
    <property type="term" value="C:plasma membrane"/>
    <property type="evidence" value="ECO:0007669"/>
    <property type="project" value="UniProtKB-SubCell"/>
</dbReference>
<dbReference type="PANTHER" id="PTHR35011:SF2">
    <property type="entry name" value="2,3-DIKETO-L-GULONATE TRAP TRANSPORTER SMALL PERMEASE PROTEIN YIAM"/>
    <property type="match status" value="1"/>
</dbReference>
<keyword evidence="7 9" id="KW-0472">Membrane</keyword>
<dbReference type="GO" id="GO:0015740">
    <property type="term" value="P:C4-dicarboxylate transport"/>
    <property type="evidence" value="ECO:0007669"/>
    <property type="project" value="TreeGrafter"/>
</dbReference>
<keyword evidence="6 9" id="KW-1133">Transmembrane helix</keyword>
<dbReference type="GO" id="GO:0022857">
    <property type="term" value="F:transmembrane transporter activity"/>
    <property type="evidence" value="ECO:0007669"/>
    <property type="project" value="TreeGrafter"/>
</dbReference>
<evidence type="ECO:0000313" key="12">
    <source>
        <dbReference type="Proteomes" id="UP000886860"/>
    </source>
</evidence>
<comment type="subcellular location">
    <subcellularLocation>
        <location evidence="1">Cell inner membrane</location>
        <topology evidence="1">Multi-pass membrane protein</topology>
    </subcellularLocation>
</comment>
<keyword evidence="4" id="KW-0997">Cell inner membrane</keyword>
<dbReference type="AlphaFoldDB" id="A0A9D1GLB5"/>
<evidence type="ECO:0000256" key="5">
    <source>
        <dbReference type="ARBA" id="ARBA00022692"/>
    </source>
</evidence>
<organism evidence="11 12">
    <name type="scientific">Candidatus Caccovicinus merdipullorum</name>
    <dbReference type="NCBI Taxonomy" id="2840724"/>
    <lineage>
        <taxon>Bacteria</taxon>
        <taxon>Bacillati</taxon>
        <taxon>Bacillota</taxon>
        <taxon>Clostridia</taxon>
        <taxon>Eubacteriales</taxon>
        <taxon>Candidatus Caccovicinus</taxon>
    </lineage>
</organism>
<evidence type="ECO:0000313" key="11">
    <source>
        <dbReference type="EMBL" id="HIT42214.1"/>
    </source>
</evidence>
<proteinExistence type="inferred from homology"/>
<name>A0A9D1GLB5_9FIRM</name>
<keyword evidence="3" id="KW-1003">Cell membrane</keyword>
<accession>A0A9D1GLB5</accession>
<dbReference type="InterPro" id="IPR055348">
    <property type="entry name" value="DctQ"/>
</dbReference>
<feature type="transmembrane region" description="Helical" evidence="9">
    <location>
        <begin position="47"/>
        <end position="65"/>
    </location>
</feature>
<feature type="transmembrane region" description="Helical" evidence="9">
    <location>
        <begin position="86"/>
        <end position="110"/>
    </location>
</feature>
<protein>
    <submittedName>
        <fullName evidence="11">TRAP transporter small permease</fullName>
    </submittedName>
</protein>
<feature type="transmembrane region" description="Helical" evidence="9">
    <location>
        <begin position="12"/>
        <end position="32"/>
    </location>
</feature>
<comment type="caution">
    <text evidence="11">The sequence shown here is derived from an EMBL/GenBank/DDBJ whole genome shotgun (WGS) entry which is preliminary data.</text>
</comment>
<feature type="transmembrane region" description="Helical" evidence="9">
    <location>
        <begin position="122"/>
        <end position="146"/>
    </location>
</feature>
<reference evidence="11" key="2">
    <citation type="journal article" date="2021" name="PeerJ">
        <title>Extensive microbial diversity within the chicken gut microbiome revealed by metagenomics and culture.</title>
        <authorList>
            <person name="Gilroy R."/>
            <person name="Ravi A."/>
            <person name="Getino M."/>
            <person name="Pursley I."/>
            <person name="Horton D.L."/>
            <person name="Alikhan N.F."/>
            <person name="Baker D."/>
            <person name="Gharbi K."/>
            <person name="Hall N."/>
            <person name="Watson M."/>
            <person name="Adriaenssens E.M."/>
            <person name="Foster-Nyarko E."/>
            <person name="Jarju S."/>
            <person name="Secka A."/>
            <person name="Antonio M."/>
            <person name="Oren A."/>
            <person name="Chaudhuri R.R."/>
            <person name="La Ragione R."/>
            <person name="Hildebrand F."/>
            <person name="Pallen M.J."/>
        </authorList>
    </citation>
    <scope>NUCLEOTIDE SEQUENCE</scope>
    <source>
        <strain evidence="11">CHK123-3438</strain>
    </source>
</reference>
<evidence type="ECO:0000256" key="9">
    <source>
        <dbReference type="SAM" id="Phobius"/>
    </source>
</evidence>
<feature type="domain" description="Tripartite ATP-independent periplasmic transporters DctQ component" evidence="10">
    <location>
        <begin position="23"/>
        <end position="153"/>
    </location>
</feature>
<reference evidence="11" key="1">
    <citation type="submission" date="2020-10" db="EMBL/GenBank/DDBJ databases">
        <authorList>
            <person name="Gilroy R."/>
        </authorList>
    </citation>
    <scope>NUCLEOTIDE SEQUENCE</scope>
    <source>
        <strain evidence="11">CHK123-3438</strain>
    </source>
</reference>
<evidence type="ECO:0000256" key="1">
    <source>
        <dbReference type="ARBA" id="ARBA00004429"/>
    </source>
</evidence>